<protein>
    <submittedName>
        <fullName evidence="3">Vacuolar protein sorting-associated protein 18 like protein</fullName>
    </submittedName>
</protein>
<dbReference type="Pfam" id="PF05131">
    <property type="entry name" value="Pep3_Vps18"/>
    <property type="match status" value="1"/>
</dbReference>
<dbReference type="EMBL" id="JAHRIP010038822">
    <property type="protein sequence ID" value="MEQ2295637.1"/>
    <property type="molecule type" value="Genomic_DNA"/>
</dbReference>
<organism evidence="3 4">
    <name type="scientific">Ameca splendens</name>
    <dbReference type="NCBI Taxonomy" id="208324"/>
    <lineage>
        <taxon>Eukaryota</taxon>
        <taxon>Metazoa</taxon>
        <taxon>Chordata</taxon>
        <taxon>Craniata</taxon>
        <taxon>Vertebrata</taxon>
        <taxon>Euteleostomi</taxon>
        <taxon>Actinopterygii</taxon>
        <taxon>Neopterygii</taxon>
        <taxon>Teleostei</taxon>
        <taxon>Neoteleostei</taxon>
        <taxon>Acanthomorphata</taxon>
        <taxon>Ovalentaria</taxon>
        <taxon>Atherinomorphae</taxon>
        <taxon>Cyprinodontiformes</taxon>
        <taxon>Goodeidae</taxon>
        <taxon>Ameca</taxon>
    </lineage>
</organism>
<comment type="caution">
    <text evidence="3">The sequence shown here is derived from an EMBL/GenBank/DDBJ whole genome shotgun (WGS) entry which is preliminary data.</text>
</comment>
<feature type="region of interest" description="Disordered" evidence="1">
    <location>
        <begin position="1"/>
        <end position="26"/>
    </location>
</feature>
<dbReference type="Proteomes" id="UP001469553">
    <property type="component" value="Unassembled WGS sequence"/>
</dbReference>
<feature type="domain" description="Pep3/Vps18 beta-propeller" evidence="2">
    <location>
        <begin position="46"/>
        <end position="117"/>
    </location>
</feature>
<keyword evidence="4" id="KW-1185">Reference proteome</keyword>
<evidence type="ECO:0000256" key="1">
    <source>
        <dbReference type="SAM" id="MobiDB-lite"/>
    </source>
</evidence>
<gene>
    <name evidence="3" type="primary">VPS18</name>
    <name evidence="3" type="ORF">AMECASPLE_016494</name>
</gene>
<sequence length="118" mass="13572">MASILDEYEDSQNIRQSSRQHSRLSSANIGLTHSGFVNVRLEEEKPIFNKQRIDFTPPERINHLAVCNNQLCMSLGKDTLLRIDLAKPDQPNQTELGRKDDSKVHKLFLDPTGKMFFF</sequence>
<evidence type="ECO:0000313" key="4">
    <source>
        <dbReference type="Proteomes" id="UP001469553"/>
    </source>
</evidence>
<name>A0ABV0YPZ8_9TELE</name>
<dbReference type="InterPro" id="IPR007810">
    <property type="entry name" value="Pep3/Vps18_beta-prop"/>
</dbReference>
<reference evidence="3 4" key="1">
    <citation type="submission" date="2021-06" db="EMBL/GenBank/DDBJ databases">
        <authorList>
            <person name="Palmer J.M."/>
        </authorList>
    </citation>
    <scope>NUCLEOTIDE SEQUENCE [LARGE SCALE GENOMIC DNA]</scope>
    <source>
        <strain evidence="3 4">AS_MEX2019</strain>
        <tissue evidence="3">Muscle</tissue>
    </source>
</reference>
<evidence type="ECO:0000313" key="3">
    <source>
        <dbReference type="EMBL" id="MEQ2295637.1"/>
    </source>
</evidence>
<feature type="compositionally biased region" description="Low complexity" evidence="1">
    <location>
        <begin position="15"/>
        <end position="26"/>
    </location>
</feature>
<evidence type="ECO:0000259" key="2">
    <source>
        <dbReference type="Pfam" id="PF05131"/>
    </source>
</evidence>
<proteinExistence type="predicted"/>
<feature type="compositionally biased region" description="Acidic residues" evidence="1">
    <location>
        <begin position="1"/>
        <end position="10"/>
    </location>
</feature>
<accession>A0ABV0YPZ8</accession>